<dbReference type="PROSITE" id="PS51186">
    <property type="entry name" value="GNAT"/>
    <property type="match status" value="1"/>
</dbReference>
<dbReference type="Gene3D" id="3.40.630.30">
    <property type="match status" value="1"/>
</dbReference>
<feature type="domain" description="VOC" evidence="2">
    <location>
        <begin position="159"/>
        <end position="273"/>
    </location>
</feature>
<evidence type="ECO:0000313" key="4">
    <source>
        <dbReference type="Proteomes" id="UP000278746"/>
    </source>
</evidence>
<feature type="domain" description="N-acetyltransferase" evidence="1">
    <location>
        <begin position="3"/>
        <end position="149"/>
    </location>
</feature>
<dbReference type="InterPro" id="IPR004360">
    <property type="entry name" value="Glyas_Fos-R_dOase_dom"/>
</dbReference>
<gene>
    <name evidence="3" type="ORF">EBO34_19355</name>
</gene>
<dbReference type="InterPro" id="IPR000182">
    <property type="entry name" value="GNAT_dom"/>
</dbReference>
<dbReference type="Pfam" id="PF00903">
    <property type="entry name" value="Glyoxalase"/>
    <property type="match status" value="1"/>
</dbReference>
<evidence type="ECO:0000259" key="1">
    <source>
        <dbReference type="PROSITE" id="PS51186"/>
    </source>
</evidence>
<evidence type="ECO:0000259" key="2">
    <source>
        <dbReference type="PROSITE" id="PS51819"/>
    </source>
</evidence>
<organism evidence="3 4">
    <name type="scientific">Alteribacter keqinensis</name>
    <dbReference type="NCBI Taxonomy" id="2483800"/>
    <lineage>
        <taxon>Bacteria</taxon>
        <taxon>Bacillati</taxon>
        <taxon>Bacillota</taxon>
        <taxon>Bacilli</taxon>
        <taxon>Bacillales</taxon>
        <taxon>Bacillaceae</taxon>
        <taxon>Alteribacter</taxon>
    </lineage>
</organism>
<dbReference type="Gene3D" id="3.10.180.10">
    <property type="entry name" value="2,3-Dihydroxybiphenyl 1,2-Dioxygenase, domain 1"/>
    <property type="match status" value="1"/>
</dbReference>
<sequence length="274" mass="31191">MLVEILEIEREREEEAKNLVLEGMKERFGSIDHSLNKDLQPIGAFYNRTGYVFLTGIFEGKVVGTGALSYESPGVGRIGRMSVKAGYRRRGLARKMLRRLEEWGEYMGYTSFVMETNEGWTSAIALYRSSGYSVDCYEDGCVYFIKNVEGTNMSFAFKSIDHIQLAAPKGSEEEARRFFAGLLGFEEVEKPEVLKKRGGVWFAFGSYQVHIGIEEPFAPAQKAHPAFEIDNLDGLIKHLHEHEVSYKEDDDLPGAKRIYMDDPFGNRIEILEWV</sequence>
<dbReference type="Proteomes" id="UP000278746">
    <property type="component" value="Unassembled WGS sequence"/>
</dbReference>
<dbReference type="InterPro" id="IPR029068">
    <property type="entry name" value="Glyas_Bleomycin-R_OHBP_Dase"/>
</dbReference>
<accession>A0A3M7TM66</accession>
<dbReference type="OrthoDB" id="9813630at2"/>
<dbReference type="SUPFAM" id="SSF55729">
    <property type="entry name" value="Acyl-CoA N-acyltransferases (Nat)"/>
    <property type="match status" value="1"/>
</dbReference>
<reference evidence="3 4" key="1">
    <citation type="submission" date="2018-10" db="EMBL/GenBank/DDBJ databases">
        <title>Bacillus Keqinensis sp. nov., a moderately halophilic bacterium isolated from a saline-alkaline lake.</title>
        <authorList>
            <person name="Wang H."/>
        </authorList>
    </citation>
    <scope>NUCLEOTIDE SEQUENCE [LARGE SCALE GENOMIC DNA]</scope>
    <source>
        <strain evidence="3 4">KQ-3</strain>
    </source>
</reference>
<proteinExistence type="predicted"/>
<keyword evidence="4" id="KW-1185">Reference proteome</keyword>
<dbReference type="EMBL" id="RHIB01000004">
    <property type="protein sequence ID" value="RNA66280.1"/>
    <property type="molecule type" value="Genomic_DNA"/>
</dbReference>
<protein>
    <submittedName>
        <fullName evidence="3">GNAT family N-acetyltransferase</fullName>
    </submittedName>
</protein>
<dbReference type="InterPro" id="IPR037523">
    <property type="entry name" value="VOC_core"/>
</dbReference>
<dbReference type="PANTHER" id="PTHR39175:SF1">
    <property type="entry name" value="FAMILY PROTEIN, PUTATIVE (AFU_ORTHOLOGUE AFUA_3G15060)-RELATED"/>
    <property type="match status" value="1"/>
</dbReference>
<evidence type="ECO:0000313" key="3">
    <source>
        <dbReference type="EMBL" id="RNA66280.1"/>
    </source>
</evidence>
<name>A0A3M7TM66_9BACI</name>
<keyword evidence="3" id="KW-0808">Transferase</keyword>
<dbReference type="PROSITE" id="PS51819">
    <property type="entry name" value="VOC"/>
    <property type="match status" value="1"/>
</dbReference>
<dbReference type="AlphaFoldDB" id="A0A3M7TM66"/>
<dbReference type="InterPro" id="IPR016181">
    <property type="entry name" value="Acyl_CoA_acyltransferase"/>
</dbReference>
<dbReference type="CDD" id="cd04301">
    <property type="entry name" value="NAT_SF"/>
    <property type="match status" value="1"/>
</dbReference>
<dbReference type="PANTHER" id="PTHR39175">
    <property type="entry name" value="FAMILY PROTEIN, PUTATIVE (AFU_ORTHOLOGUE AFUA_3G15060)-RELATED"/>
    <property type="match status" value="1"/>
</dbReference>
<comment type="caution">
    <text evidence="3">The sequence shown here is derived from an EMBL/GenBank/DDBJ whole genome shotgun (WGS) entry which is preliminary data.</text>
</comment>
<dbReference type="GO" id="GO:0016747">
    <property type="term" value="F:acyltransferase activity, transferring groups other than amino-acyl groups"/>
    <property type="evidence" value="ECO:0007669"/>
    <property type="project" value="InterPro"/>
</dbReference>
<dbReference type="Pfam" id="PF00583">
    <property type="entry name" value="Acetyltransf_1"/>
    <property type="match status" value="1"/>
</dbReference>
<dbReference type="SUPFAM" id="SSF54593">
    <property type="entry name" value="Glyoxalase/Bleomycin resistance protein/Dihydroxybiphenyl dioxygenase"/>
    <property type="match status" value="1"/>
</dbReference>